<dbReference type="EMBL" id="MFAK01000005">
    <property type="protein sequence ID" value="OGD75414.1"/>
    <property type="molecule type" value="Genomic_DNA"/>
</dbReference>
<gene>
    <name evidence="2" type="ORF">A2228_00910</name>
</gene>
<evidence type="ECO:0000313" key="3">
    <source>
        <dbReference type="Proteomes" id="UP000176191"/>
    </source>
</evidence>
<comment type="caution">
    <text evidence="2">The sequence shown here is derived from an EMBL/GenBank/DDBJ whole genome shotgun (WGS) entry which is preliminary data.</text>
</comment>
<proteinExistence type="predicted"/>
<dbReference type="CDD" id="cd02440">
    <property type="entry name" value="AdoMet_MTases"/>
    <property type="match status" value="1"/>
</dbReference>
<sequence length="238" mass="27305">MSCRICGYKQELFRQHKVITDELARIWQLKPRERAGFDRRESSECEKCGCSLRSRAIAEAIIMSYPDSQSKLFTDWVEWAGKKGLTIAEINYCGQLHEYLAQNPKTVTSQYRERTIRARIANRLKGIKSEDITKLSYPSKSFDLVLHSEVLEHVEDTAKALAECRRILKPGGICLFTVPLITNRKTKGKANSEPSYHGSGEADNLVYWEFGGDLLKKYRLKVAWADPANYLWVLKLVK</sequence>
<dbReference type="InterPro" id="IPR013216">
    <property type="entry name" value="Methyltransf_11"/>
</dbReference>
<evidence type="ECO:0000313" key="2">
    <source>
        <dbReference type="EMBL" id="OGD75414.1"/>
    </source>
</evidence>
<dbReference type="Pfam" id="PF08241">
    <property type="entry name" value="Methyltransf_11"/>
    <property type="match status" value="1"/>
</dbReference>
<evidence type="ECO:0000259" key="1">
    <source>
        <dbReference type="Pfam" id="PF08241"/>
    </source>
</evidence>
<protein>
    <recommendedName>
        <fullName evidence="1">Methyltransferase type 11 domain-containing protein</fullName>
    </recommendedName>
</protein>
<dbReference type="Proteomes" id="UP000176191">
    <property type="component" value="Unassembled WGS sequence"/>
</dbReference>
<dbReference type="Gene3D" id="3.40.50.150">
    <property type="entry name" value="Vaccinia Virus protein VP39"/>
    <property type="match status" value="1"/>
</dbReference>
<organism evidence="2 3">
    <name type="scientific">Candidatus Collierbacteria bacterium RIFOXYA2_FULL_46_10</name>
    <dbReference type="NCBI Taxonomy" id="1817726"/>
    <lineage>
        <taxon>Bacteria</taxon>
        <taxon>Candidatus Collieribacteriota</taxon>
    </lineage>
</organism>
<reference evidence="2 3" key="1">
    <citation type="journal article" date="2016" name="Nat. Commun.">
        <title>Thousands of microbial genomes shed light on interconnected biogeochemical processes in an aquifer system.</title>
        <authorList>
            <person name="Anantharaman K."/>
            <person name="Brown C.T."/>
            <person name="Hug L.A."/>
            <person name="Sharon I."/>
            <person name="Castelle C.J."/>
            <person name="Probst A.J."/>
            <person name="Thomas B.C."/>
            <person name="Singh A."/>
            <person name="Wilkins M.J."/>
            <person name="Karaoz U."/>
            <person name="Brodie E.L."/>
            <person name="Williams K.H."/>
            <person name="Hubbard S.S."/>
            <person name="Banfield J.F."/>
        </authorList>
    </citation>
    <scope>NUCLEOTIDE SEQUENCE [LARGE SCALE GENOMIC DNA]</scope>
</reference>
<dbReference type="InterPro" id="IPR029063">
    <property type="entry name" value="SAM-dependent_MTases_sf"/>
</dbReference>
<accession>A0A1F5F7S4</accession>
<dbReference type="GO" id="GO:0008757">
    <property type="term" value="F:S-adenosylmethionine-dependent methyltransferase activity"/>
    <property type="evidence" value="ECO:0007669"/>
    <property type="project" value="InterPro"/>
</dbReference>
<dbReference type="AlphaFoldDB" id="A0A1F5F7S4"/>
<feature type="domain" description="Methyltransferase type 11" evidence="1">
    <location>
        <begin position="94"/>
        <end position="176"/>
    </location>
</feature>
<dbReference type="SUPFAM" id="SSF53335">
    <property type="entry name" value="S-adenosyl-L-methionine-dependent methyltransferases"/>
    <property type="match status" value="1"/>
</dbReference>
<name>A0A1F5F7S4_9BACT</name>